<dbReference type="InterPro" id="IPR041304">
    <property type="entry name" value="AbiTii"/>
</dbReference>
<feature type="domain" description="AbiTii" evidence="1">
    <location>
        <begin position="2"/>
        <end position="150"/>
    </location>
</feature>
<gene>
    <name evidence="2" type="ORF">SDC9_106773</name>
</gene>
<name>A0A645B3F5_9ZZZZ</name>
<organism evidence="2">
    <name type="scientific">bioreactor metagenome</name>
    <dbReference type="NCBI Taxonomy" id="1076179"/>
    <lineage>
        <taxon>unclassified sequences</taxon>
        <taxon>metagenomes</taxon>
        <taxon>ecological metagenomes</taxon>
    </lineage>
</organism>
<reference evidence="2" key="1">
    <citation type="submission" date="2019-08" db="EMBL/GenBank/DDBJ databases">
        <authorList>
            <person name="Kucharzyk K."/>
            <person name="Murdoch R.W."/>
            <person name="Higgins S."/>
            <person name="Loffler F."/>
        </authorList>
    </citation>
    <scope>NUCLEOTIDE SEQUENCE</scope>
</reference>
<dbReference type="Pfam" id="PF18864">
    <property type="entry name" value="AbiTii"/>
    <property type="match status" value="1"/>
</dbReference>
<dbReference type="EMBL" id="VSSQ01017528">
    <property type="protein sequence ID" value="MPM59927.1"/>
    <property type="molecule type" value="Genomic_DNA"/>
</dbReference>
<accession>A0A645B3F5</accession>
<protein>
    <recommendedName>
        <fullName evidence="1">AbiTii domain-containing protein</fullName>
    </recommendedName>
</protein>
<proteinExistence type="predicted"/>
<sequence length="271" mass="29557">MHKIGHAELAEWVNDELNGYGNETAIPDYRIVSGRVVGNVQNIAMIYNAMDLPTGHLPEKLRARLERHEMNQSMTVLEELSKGQGTLYLPLEPAITVAISEALTEGNWVQKGWVELLPTQIKNGLAQVRARLLDFALKLQDELGETKESEVKEVALKTDISAMFHGAVFGDNTTVVIGNQNTTSVKNTVKKGDFDSLAKLLRDKGVVDADIAELQTAVQIDGALADPKAGFGHGVKAWMTKMLGKAVDASWQIELGVAGGLLTEALKAYYF</sequence>
<comment type="caution">
    <text evidence="2">The sequence shown here is derived from an EMBL/GenBank/DDBJ whole genome shotgun (WGS) entry which is preliminary data.</text>
</comment>
<evidence type="ECO:0000259" key="1">
    <source>
        <dbReference type="Pfam" id="PF18864"/>
    </source>
</evidence>
<dbReference type="AlphaFoldDB" id="A0A645B3F5"/>
<evidence type="ECO:0000313" key="2">
    <source>
        <dbReference type="EMBL" id="MPM59927.1"/>
    </source>
</evidence>